<sequence>LYAYEEQSSYSTCDFIRRAIAFFRYLPKMIQTDNGAEFTHITKTERIHPMDALCRKLGIEHKLIRPRTPRHNGKVERSHRNDQERFYNHLHFYSLEELNLQMRRYLTRSNDIPSKVLGWDSPKERQKALSLVFQPKKAPKIQGDIMDYIYGNAS</sequence>
<feature type="non-terminal residue" evidence="2">
    <location>
        <position position="1"/>
    </location>
</feature>
<feature type="domain" description="Integrase catalytic" evidence="1">
    <location>
        <begin position="1"/>
        <end position="130"/>
    </location>
</feature>
<dbReference type="Gene3D" id="3.30.420.10">
    <property type="entry name" value="Ribonuclease H-like superfamily/Ribonuclease H"/>
    <property type="match status" value="1"/>
</dbReference>
<dbReference type="GO" id="GO:0015074">
    <property type="term" value="P:DNA integration"/>
    <property type="evidence" value="ECO:0007669"/>
    <property type="project" value="InterPro"/>
</dbReference>
<evidence type="ECO:0000259" key="1">
    <source>
        <dbReference type="PROSITE" id="PS50994"/>
    </source>
</evidence>
<dbReference type="PANTHER" id="PTHR35004">
    <property type="entry name" value="TRANSPOSASE RV3428C-RELATED"/>
    <property type="match status" value="1"/>
</dbReference>
<gene>
    <name evidence="2" type="ORF">HF878_09110</name>
</gene>
<accession>A0A848B829</accession>
<dbReference type="GO" id="GO:0003676">
    <property type="term" value="F:nucleic acid binding"/>
    <property type="evidence" value="ECO:0007669"/>
    <property type="project" value="InterPro"/>
</dbReference>
<dbReference type="InterPro" id="IPR036397">
    <property type="entry name" value="RNaseH_sf"/>
</dbReference>
<dbReference type="EMBL" id="JABAFA010000040">
    <property type="protein sequence ID" value="NMD99616.1"/>
    <property type="molecule type" value="Genomic_DNA"/>
</dbReference>
<evidence type="ECO:0000313" key="3">
    <source>
        <dbReference type="Proteomes" id="UP000543804"/>
    </source>
</evidence>
<reference evidence="2 3" key="1">
    <citation type="submission" date="2020-04" db="EMBL/GenBank/DDBJ databases">
        <authorList>
            <person name="Hitch T.C.A."/>
            <person name="Wylensek D."/>
            <person name="Clavel T."/>
        </authorList>
    </citation>
    <scope>NUCLEOTIDE SEQUENCE [LARGE SCALE GENOMIC DNA]</scope>
    <source>
        <strain evidence="2 3">PG-130-P53-12</strain>
    </source>
</reference>
<dbReference type="PROSITE" id="PS50994">
    <property type="entry name" value="INTEGRASE"/>
    <property type="match status" value="1"/>
</dbReference>
<dbReference type="InterPro" id="IPR001584">
    <property type="entry name" value="Integrase_cat-core"/>
</dbReference>
<proteinExistence type="predicted"/>
<dbReference type="Pfam" id="PF00665">
    <property type="entry name" value="rve"/>
    <property type="match status" value="1"/>
</dbReference>
<dbReference type="SUPFAM" id="SSF53098">
    <property type="entry name" value="Ribonuclease H-like"/>
    <property type="match status" value="1"/>
</dbReference>
<protein>
    <submittedName>
        <fullName evidence="2">Transposase family protein</fullName>
    </submittedName>
</protein>
<dbReference type="Proteomes" id="UP000543804">
    <property type="component" value="Unassembled WGS sequence"/>
</dbReference>
<dbReference type="InterPro" id="IPR012337">
    <property type="entry name" value="RNaseH-like_sf"/>
</dbReference>
<comment type="caution">
    <text evidence="2">The sequence shown here is derived from an EMBL/GenBank/DDBJ whole genome shotgun (WGS) entry which is preliminary data.</text>
</comment>
<dbReference type="AlphaFoldDB" id="A0A848B829"/>
<dbReference type="PANTHER" id="PTHR35004:SF7">
    <property type="entry name" value="INTEGRASE PROTEIN"/>
    <property type="match status" value="1"/>
</dbReference>
<organism evidence="2 3">
    <name type="scientific">Selenomonas bovis</name>
    <dbReference type="NCBI Taxonomy" id="416586"/>
    <lineage>
        <taxon>Bacteria</taxon>
        <taxon>Bacillati</taxon>
        <taxon>Bacillota</taxon>
        <taxon>Negativicutes</taxon>
        <taxon>Selenomonadales</taxon>
        <taxon>Selenomonadaceae</taxon>
        <taxon>Selenomonas</taxon>
    </lineage>
</organism>
<name>A0A848B829_9FIRM</name>
<evidence type="ECO:0000313" key="2">
    <source>
        <dbReference type="EMBL" id="NMD99616.1"/>
    </source>
</evidence>
<keyword evidence="3" id="KW-1185">Reference proteome</keyword>